<dbReference type="NCBIfam" id="NF010297">
    <property type="entry name" value="PRK13737.1"/>
    <property type="match status" value="1"/>
</dbReference>
<dbReference type="PROSITE" id="PS51257">
    <property type="entry name" value="PROKAR_LIPOPROTEIN"/>
    <property type="match status" value="1"/>
</dbReference>
<accession>A0AAT9G6S9</accession>
<reference evidence="2" key="1">
    <citation type="submission" date="2024-01" db="EMBL/GenBank/DDBJ databases">
        <title>Sequencing the genomes of a sandfly, Sergentomyia squamirostris, and its two endosymbionts.</title>
        <authorList>
            <person name="Itokawa K."/>
            <person name="Sanjoba C."/>
        </authorList>
    </citation>
    <scope>NUCLEOTIDE SEQUENCE</scope>
    <source>
        <strain evidence="2">RiSSQ</strain>
    </source>
</reference>
<dbReference type="InterPro" id="IPR009649">
    <property type="entry name" value="TraU"/>
</dbReference>
<organism evidence="2">
    <name type="scientific">Candidatus Tisiphia endosymbiont of Sergentomyia squamirostris</name>
    <dbReference type="NCBI Taxonomy" id="3113639"/>
    <lineage>
        <taxon>Bacteria</taxon>
        <taxon>Pseudomonadati</taxon>
        <taxon>Pseudomonadota</taxon>
        <taxon>Alphaproteobacteria</taxon>
        <taxon>Rickettsiales</taxon>
        <taxon>Rickettsiaceae</taxon>
        <taxon>Rickettsieae</taxon>
        <taxon>Candidatus Tisiphia</taxon>
    </lineage>
</organism>
<keyword evidence="1" id="KW-0732">Signal</keyword>
<sequence length="326" mass="36083">MRIVTFLTLTIAVLASTSSYGAVGCTGRFVNPITDVCWKCLFPITIAGIKIAGSSMPDTDSPRDILCVCPRPGIPVPVPGIPVGFWEPVRLADVTKSPMCMVSLGGISLGNSHQKGMRDDTEGTSFYHVHWYIYPVIYWLEILLDFVCLEMMAVDVAYLTEFDPLWGDDAKSTILNPEALFFAATAIVANSACIADCLASSTGLSVDRMFWCAGCQGSLYPFTGTTAHHNGGVATSLLLVSKFMTKLHRQLTLWGYYGKRGMCGKYPMPVIKKSQYRLQMTYPIPETTSCKRIGQTEVLWQGGREFPITGEDWGYLIWRKRDCCLF</sequence>
<protein>
    <submittedName>
        <fullName evidence="2">Conjugal transfer pilus assembly protein TraU</fullName>
    </submittedName>
</protein>
<feature type="chain" id="PRO_5043714640" evidence="1">
    <location>
        <begin position="22"/>
        <end position="326"/>
    </location>
</feature>
<evidence type="ECO:0000256" key="1">
    <source>
        <dbReference type="SAM" id="SignalP"/>
    </source>
</evidence>
<dbReference type="AlphaFoldDB" id="A0AAT9G6S9"/>
<proteinExistence type="predicted"/>
<dbReference type="EMBL" id="AP029170">
    <property type="protein sequence ID" value="BFD45515.1"/>
    <property type="molecule type" value="Genomic_DNA"/>
</dbReference>
<feature type="signal peptide" evidence="1">
    <location>
        <begin position="1"/>
        <end position="21"/>
    </location>
</feature>
<gene>
    <name evidence="2" type="primary">traU</name>
    <name evidence="2" type="ORF">DMENIID0002_01610</name>
</gene>
<name>A0AAT9G6S9_9RICK</name>
<evidence type="ECO:0000313" key="2">
    <source>
        <dbReference type="EMBL" id="BFD45515.1"/>
    </source>
</evidence>
<dbReference type="Pfam" id="PF06834">
    <property type="entry name" value="TraU"/>
    <property type="match status" value="1"/>
</dbReference>